<dbReference type="Proteomes" id="UP001556692">
    <property type="component" value="Unassembled WGS sequence"/>
</dbReference>
<organism evidence="1 2">
    <name type="scientific">Aquibium pacificus</name>
    <dbReference type="NCBI Taxonomy" id="3153579"/>
    <lineage>
        <taxon>Bacteria</taxon>
        <taxon>Pseudomonadati</taxon>
        <taxon>Pseudomonadota</taxon>
        <taxon>Alphaproteobacteria</taxon>
        <taxon>Hyphomicrobiales</taxon>
        <taxon>Phyllobacteriaceae</taxon>
        <taxon>Aquibium</taxon>
    </lineage>
</organism>
<dbReference type="RefSeq" id="WP_367957082.1">
    <property type="nucleotide sequence ID" value="NZ_JBDPGJ010000008.1"/>
</dbReference>
<evidence type="ECO:0000313" key="2">
    <source>
        <dbReference type="Proteomes" id="UP001556692"/>
    </source>
</evidence>
<dbReference type="InterPro" id="IPR045720">
    <property type="entry name" value="DUF6074"/>
</dbReference>
<proteinExistence type="predicted"/>
<accession>A0ABV3SQZ2</accession>
<sequence>MGSVLPLHERAELISRVARALSRKRRPEAVEYWHRMAKRLLRLQIALGAERKAAEEDLRLLLRAIIRASMPEKS</sequence>
<comment type="caution">
    <text evidence="1">The sequence shown here is derived from an EMBL/GenBank/DDBJ whole genome shotgun (WGS) entry which is preliminary data.</text>
</comment>
<reference evidence="1 2" key="1">
    <citation type="submission" date="2024-05" db="EMBL/GenBank/DDBJ databases">
        <authorList>
            <person name="Jiang F."/>
        </authorList>
    </citation>
    <scope>NUCLEOTIDE SEQUENCE [LARGE SCALE GENOMIC DNA]</scope>
    <source>
        <strain evidence="1 2">LZ166</strain>
    </source>
</reference>
<evidence type="ECO:0000313" key="1">
    <source>
        <dbReference type="EMBL" id="MEX0409229.1"/>
    </source>
</evidence>
<dbReference type="EMBL" id="JBDPGJ010000008">
    <property type="protein sequence ID" value="MEX0409229.1"/>
    <property type="molecule type" value="Genomic_DNA"/>
</dbReference>
<protein>
    <submittedName>
        <fullName evidence="1">DUF6074 family protein</fullName>
    </submittedName>
</protein>
<name>A0ABV3SQZ2_9HYPH</name>
<dbReference type="Pfam" id="PF19551">
    <property type="entry name" value="DUF6074"/>
    <property type="match status" value="1"/>
</dbReference>
<gene>
    <name evidence="1" type="ORF">ABGN05_26655</name>
</gene>
<keyword evidence="2" id="KW-1185">Reference proteome</keyword>